<keyword evidence="2" id="KW-1133">Transmembrane helix</keyword>
<feature type="transmembrane region" description="Helical" evidence="2">
    <location>
        <begin position="6"/>
        <end position="26"/>
    </location>
</feature>
<keyword evidence="4" id="KW-1185">Reference proteome</keyword>
<comment type="caution">
    <text evidence="3">The sequence shown here is derived from an EMBL/GenBank/DDBJ whole genome shotgun (WGS) entry which is preliminary data.</text>
</comment>
<evidence type="ECO:0000313" key="3">
    <source>
        <dbReference type="EMBL" id="PUU80843.1"/>
    </source>
</evidence>
<dbReference type="GO" id="GO:0051285">
    <property type="term" value="C:cell cortex of cell tip"/>
    <property type="evidence" value="ECO:0007669"/>
    <property type="project" value="TreeGrafter"/>
</dbReference>
<keyword evidence="2" id="KW-0812">Transmembrane</keyword>
<sequence length="288" mass="31371">MRGLAIISIALSMAASILGLLVLFAGRKNGFLSDTYIIKVDTTNLTLNTSNTGNSVLDNILNSATPGTVNTTAERLGLRDFYKVFVMNFCEGDRDSNNKQISNCTKQKGMFTFNPVSTFNNQLLQGVKLQDLGVKTLELENDIKVLNVAYKTMFVTYCGGIAAAGVIMILGALGFFGGRLIECANMMFAVISFLFLGIASGIGTAAGFKICDAINHEMGKIGIRASHSKMYLGMTWAPVTCMLILTFLWCGACLSRGKDKTHHKDAGKRKSGGHKSDRAKRSWRKRKH</sequence>
<dbReference type="OrthoDB" id="4159154at2759"/>
<evidence type="ECO:0000256" key="2">
    <source>
        <dbReference type="SAM" id="Phobius"/>
    </source>
</evidence>
<dbReference type="InterPro" id="IPR009571">
    <property type="entry name" value="SUR7/Rim9-like_fungi"/>
</dbReference>
<proteinExistence type="predicted"/>
<protein>
    <submittedName>
        <fullName evidence="3">Actin cortical patch SUR7/pH-response regulator pali</fullName>
    </submittedName>
</protein>
<evidence type="ECO:0000256" key="1">
    <source>
        <dbReference type="SAM" id="MobiDB-lite"/>
    </source>
</evidence>
<dbReference type="STRING" id="42251.A0A2T6ZZF0"/>
<dbReference type="EMBL" id="NESQ01000055">
    <property type="protein sequence ID" value="PUU80843.1"/>
    <property type="molecule type" value="Genomic_DNA"/>
</dbReference>
<feature type="transmembrane region" description="Helical" evidence="2">
    <location>
        <begin position="231"/>
        <end position="249"/>
    </location>
</feature>
<evidence type="ECO:0000313" key="4">
    <source>
        <dbReference type="Proteomes" id="UP000244722"/>
    </source>
</evidence>
<dbReference type="Pfam" id="PF06687">
    <property type="entry name" value="SUR7"/>
    <property type="match status" value="1"/>
</dbReference>
<feature type="transmembrane region" description="Helical" evidence="2">
    <location>
        <begin position="188"/>
        <end position="210"/>
    </location>
</feature>
<dbReference type="Proteomes" id="UP000244722">
    <property type="component" value="Unassembled WGS sequence"/>
</dbReference>
<name>A0A2T6ZZF0_TUBBO</name>
<feature type="transmembrane region" description="Helical" evidence="2">
    <location>
        <begin position="154"/>
        <end position="176"/>
    </location>
</feature>
<dbReference type="PANTHER" id="PTHR28019">
    <property type="entry name" value="CELL MEMBRANE PROTEIN YLR413W-RELATED"/>
    <property type="match status" value="1"/>
</dbReference>
<keyword evidence="2" id="KW-0472">Membrane</keyword>
<dbReference type="GO" id="GO:0005886">
    <property type="term" value="C:plasma membrane"/>
    <property type="evidence" value="ECO:0007669"/>
    <property type="project" value="InterPro"/>
</dbReference>
<dbReference type="InterPro" id="IPR052413">
    <property type="entry name" value="SUR7_domain"/>
</dbReference>
<dbReference type="AlphaFoldDB" id="A0A2T6ZZF0"/>
<reference evidence="3 4" key="1">
    <citation type="submission" date="2017-04" db="EMBL/GenBank/DDBJ databases">
        <title>Draft genome sequence of Tuber borchii Vittad., a whitish edible truffle.</title>
        <authorList>
            <consortium name="DOE Joint Genome Institute"/>
            <person name="Murat C."/>
            <person name="Kuo A."/>
            <person name="Barry K.W."/>
            <person name="Clum A."/>
            <person name="Dockter R.B."/>
            <person name="Fauchery L."/>
            <person name="Iotti M."/>
            <person name="Kohler A."/>
            <person name="Labutti K."/>
            <person name="Lindquist E.A."/>
            <person name="Lipzen A."/>
            <person name="Ohm R.A."/>
            <person name="Wang M."/>
            <person name="Grigoriev I.V."/>
            <person name="Zambonelli A."/>
            <person name="Martin F.M."/>
        </authorList>
    </citation>
    <scope>NUCLEOTIDE SEQUENCE [LARGE SCALE GENOMIC DNA]</scope>
    <source>
        <strain evidence="3 4">Tbo3840</strain>
    </source>
</reference>
<gene>
    <name evidence="3" type="ORF">B9Z19DRAFT_973256</name>
</gene>
<organism evidence="3 4">
    <name type="scientific">Tuber borchii</name>
    <name type="common">White truffle</name>
    <dbReference type="NCBI Taxonomy" id="42251"/>
    <lineage>
        <taxon>Eukaryota</taxon>
        <taxon>Fungi</taxon>
        <taxon>Dikarya</taxon>
        <taxon>Ascomycota</taxon>
        <taxon>Pezizomycotina</taxon>
        <taxon>Pezizomycetes</taxon>
        <taxon>Pezizales</taxon>
        <taxon>Tuberaceae</taxon>
        <taxon>Tuber</taxon>
    </lineage>
</organism>
<feature type="region of interest" description="Disordered" evidence="1">
    <location>
        <begin position="258"/>
        <end position="288"/>
    </location>
</feature>
<dbReference type="PANTHER" id="PTHR28019:SF7">
    <property type="entry name" value="SUR7 PROTEIN"/>
    <property type="match status" value="1"/>
</dbReference>
<dbReference type="GO" id="GO:0031505">
    <property type="term" value="P:fungal-type cell wall organization"/>
    <property type="evidence" value="ECO:0007669"/>
    <property type="project" value="TreeGrafter"/>
</dbReference>
<accession>A0A2T6ZZF0</accession>